<sequence length="27" mass="3074">MAQERNSTIQVFKESPEEIAVVVKIAR</sequence>
<dbReference type="AlphaFoldDB" id="A0A7J8RK47"/>
<name>A0A7J8RK47_GOSDV</name>
<accession>A0A7J8RK47</accession>
<proteinExistence type="predicted"/>
<evidence type="ECO:0000313" key="2">
    <source>
        <dbReference type="Proteomes" id="UP000593561"/>
    </source>
</evidence>
<dbReference type="EMBL" id="JABFAC010000005">
    <property type="protein sequence ID" value="MBA0614095.1"/>
    <property type="molecule type" value="Genomic_DNA"/>
</dbReference>
<reference evidence="1 2" key="1">
    <citation type="journal article" date="2019" name="Genome Biol. Evol.">
        <title>Insights into the evolution of the New World diploid cottons (Gossypium, subgenus Houzingenia) based on genome sequencing.</title>
        <authorList>
            <person name="Grover C.E."/>
            <person name="Arick M.A. 2nd"/>
            <person name="Thrash A."/>
            <person name="Conover J.L."/>
            <person name="Sanders W.S."/>
            <person name="Peterson D.G."/>
            <person name="Frelichowski J.E."/>
            <person name="Scheffler J.A."/>
            <person name="Scheffler B.E."/>
            <person name="Wendel J.F."/>
        </authorList>
    </citation>
    <scope>NUCLEOTIDE SEQUENCE [LARGE SCALE GENOMIC DNA]</scope>
    <source>
        <strain evidence="1">27</strain>
        <tissue evidence="1">Leaf</tissue>
    </source>
</reference>
<feature type="non-terminal residue" evidence="1">
    <location>
        <position position="27"/>
    </location>
</feature>
<gene>
    <name evidence="1" type="ORF">Godav_014428</name>
</gene>
<comment type="caution">
    <text evidence="1">The sequence shown here is derived from an EMBL/GenBank/DDBJ whole genome shotgun (WGS) entry which is preliminary data.</text>
</comment>
<organism evidence="1 2">
    <name type="scientific">Gossypium davidsonii</name>
    <name type="common">Davidson's cotton</name>
    <name type="synonym">Gossypium klotzschianum subsp. davidsonii</name>
    <dbReference type="NCBI Taxonomy" id="34287"/>
    <lineage>
        <taxon>Eukaryota</taxon>
        <taxon>Viridiplantae</taxon>
        <taxon>Streptophyta</taxon>
        <taxon>Embryophyta</taxon>
        <taxon>Tracheophyta</taxon>
        <taxon>Spermatophyta</taxon>
        <taxon>Magnoliopsida</taxon>
        <taxon>eudicotyledons</taxon>
        <taxon>Gunneridae</taxon>
        <taxon>Pentapetalae</taxon>
        <taxon>rosids</taxon>
        <taxon>malvids</taxon>
        <taxon>Malvales</taxon>
        <taxon>Malvaceae</taxon>
        <taxon>Malvoideae</taxon>
        <taxon>Gossypium</taxon>
    </lineage>
</organism>
<keyword evidence="2" id="KW-1185">Reference proteome</keyword>
<dbReference type="Proteomes" id="UP000593561">
    <property type="component" value="Unassembled WGS sequence"/>
</dbReference>
<evidence type="ECO:0000313" key="1">
    <source>
        <dbReference type="EMBL" id="MBA0614095.1"/>
    </source>
</evidence>
<protein>
    <submittedName>
        <fullName evidence="1">Uncharacterized protein</fullName>
    </submittedName>
</protein>